<dbReference type="EMBL" id="JAZHXI010000013">
    <property type="protein sequence ID" value="KAL2064682.1"/>
    <property type="molecule type" value="Genomic_DNA"/>
</dbReference>
<evidence type="ECO:0000256" key="1">
    <source>
        <dbReference type="SAM" id="Coils"/>
    </source>
</evidence>
<evidence type="ECO:0000313" key="3">
    <source>
        <dbReference type="Proteomes" id="UP001595075"/>
    </source>
</evidence>
<keyword evidence="3" id="KW-1185">Reference proteome</keyword>
<keyword evidence="1" id="KW-0175">Coiled coil</keyword>
<evidence type="ECO:0000313" key="2">
    <source>
        <dbReference type="EMBL" id="KAL2064682.1"/>
    </source>
</evidence>
<accession>A0ABR4C5A7</accession>
<protein>
    <recommendedName>
        <fullName evidence="4">Fibrous sheath-interacting protein 1</fullName>
    </recommendedName>
</protein>
<feature type="coiled-coil region" evidence="1">
    <location>
        <begin position="350"/>
        <end position="416"/>
    </location>
</feature>
<comment type="caution">
    <text evidence="2">The sequence shown here is derived from an EMBL/GenBank/DDBJ whole genome shotgun (WGS) entry which is preliminary data.</text>
</comment>
<reference evidence="2 3" key="1">
    <citation type="journal article" date="2024" name="Commun. Biol.">
        <title>Comparative genomic analysis of thermophilic fungi reveals convergent evolutionary adaptations and gene losses.</title>
        <authorList>
            <person name="Steindorff A.S."/>
            <person name="Aguilar-Pontes M.V."/>
            <person name="Robinson A.J."/>
            <person name="Andreopoulos B."/>
            <person name="LaButti K."/>
            <person name="Kuo A."/>
            <person name="Mondo S."/>
            <person name="Riley R."/>
            <person name="Otillar R."/>
            <person name="Haridas S."/>
            <person name="Lipzen A."/>
            <person name="Grimwood J."/>
            <person name="Schmutz J."/>
            <person name="Clum A."/>
            <person name="Reid I.D."/>
            <person name="Moisan M.C."/>
            <person name="Butler G."/>
            <person name="Nguyen T.T.M."/>
            <person name="Dewar K."/>
            <person name="Conant G."/>
            <person name="Drula E."/>
            <person name="Henrissat B."/>
            <person name="Hansel C."/>
            <person name="Singer S."/>
            <person name="Hutchinson M.I."/>
            <person name="de Vries R.P."/>
            <person name="Natvig D.O."/>
            <person name="Powell A.J."/>
            <person name="Tsang A."/>
            <person name="Grigoriev I.V."/>
        </authorList>
    </citation>
    <scope>NUCLEOTIDE SEQUENCE [LARGE SCALE GENOMIC DNA]</scope>
    <source>
        <strain evidence="2 3">CBS 494.80</strain>
    </source>
</reference>
<evidence type="ECO:0008006" key="4">
    <source>
        <dbReference type="Google" id="ProtNLM"/>
    </source>
</evidence>
<gene>
    <name evidence="2" type="ORF">VTL71DRAFT_3820</name>
</gene>
<sequence length="454" mass="52538">MANQSTPIFRKVGERWQQEVRWGSKALAANNLPRYCDDNEFDTNQILSEQLQGDLHQRILSLQQIEIEKIATEVTRSIEEFERDVDGIACFKNHETDGATSDTRHTSDKKHLSGAEHSITLKALDVLPSISTKEYFRNSSKNSFHTSPQMEPQALNLDHTQDLDDLLQAPERHMKDETDSSREALLRTRRWQEIQTLREEIWGLRSQVHQLRVTLREKQENKAIADDLLIRHVSNMAVTKIQQDIPQNTLKTLDDLWKNCQTARDNYGPAEDDCNNLENILSQKEFRLARLERTFYLHTEQPEPLGPIVGPSSYQSSEPELASETSRLADLDDSRFHPLVVDYLSKLGDLDISQERLNELLDERHILEQKRLSRQTLGFDHNPEDRAWLDESQTEQADIEGNITSLEQEIKFLKQRCLILNLIDQDGDAIDPEDKEDLHLVETEGMHTQYARTE</sequence>
<dbReference type="Proteomes" id="UP001595075">
    <property type="component" value="Unassembled WGS sequence"/>
</dbReference>
<proteinExistence type="predicted"/>
<name>A0ABR4C5A7_9HELO</name>
<organism evidence="2 3">
    <name type="scientific">Oculimacula yallundae</name>
    <dbReference type="NCBI Taxonomy" id="86028"/>
    <lineage>
        <taxon>Eukaryota</taxon>
        <taxon>Fungi</taxon>
        <taxon>Dikarya</taxon>
        <taxon>Ascomycota</taxon>
        <taxon>Pezizomycotina</taxon>
        <taxon>Leotiomycetes</taxon>
        <taxon>Helotiales</taxon>
        <taxon>Ploettnerulaceae</taxon>
        <taxon>Oculimacula</taxon>
    </lineage>
</organism>